<dbReference type="AlphaFoldDB" id="A0A2Z2NLS5"/>
<dbReference type="Proteomes" id="UP000250079">
    <property type="component" value="Chromosome"/>
</dbReference>
<reference evidence="2 3" key="1">
    <citation type="submission" date="2016-12" db="EMBL/GenBank/DDBJ databases">
        <authorList>
            <person name="Song W.-J."/>
            <person name="Kurnit D.M."/>
        </authorList>
    </citation>
    <scope>NUCLEOTIDE SEQUENCE [LARGE SCALE GENOMIC DNA]</scope>
    <source>
        <strain evidence="2 3">IMCC3135</strain>
    </source>
</reference>
<evidence type="ECO:0000256" key="1">
    <source>
        <dbReference type="SAM" id="MobiDB-lite"/>
    </source>
</evidence>
<protein>
    <submittedName>
        <fullName evidence="2">Uncharacterized protein</fullName>
    </submittedName>
</protein>
<dbReference type="OrthoDB" id="7061720at2"/>
<keyword evidence="3" id="KW-1185">Reference proteome</keyword>
<evidence type="ECO:0000313" key="2">
    <source>
        <dbReference type="EMBL" id="ASJ72286.1"/>
    </source>
</evidence>
<gene>
    <name evidence="2" type="ORF">IMCC3135_10970</name>
</gene>
<sequence length="315" mass="35185">MSDNSKSKTLHYLRSVHDGQPRNIEASIRLMLRRRRVCKDTELDPGDQSIMRIQHRRVSTSNNPVLLHLVKYVPGEKAATLDPEPEGAEDEEGAQRPPRGKEFKAGECFMLVNDADVIFCASGITQAAARVYFRQFFAECGVEKEMCLFDLLPAADLDRLAIIRKHGVGSIQLGSVAYEASRKLLPDNSTMGRRLLKSVSDQVAALVAKDDTVLEQRAMEDLIVNVELKLQGNTHADIEAQRSIDKIAVAMLSDEQGSEGFTIVTRDGNRLSDLSVKLHKRIKVTSYNNSVEHTSVWTALSNYYDELKEGKLLET</sequence>
<dbReference type="KEGG" id="gai:IMCC3135_10970"/>
<dbReference type="RefSeq" id="WP_088917609.1">
    <property type="nucleotide sequence ID" value="NZ_CP018632.1"/>
</dbReference>
<feature type="compositionally biased region" description="Acidic residues" evidence="1">
    <location>
        <begin position="83"/>
        <end position="92"/>
    </location>
</feature>
<feature type="region of interest" description="Disordered" evidence="1">
    <location>
        <begin position="78"/>
        <end position="100"/>
    </location>
</feature>
<proteinExistence type="predicted"/>
<organism evidence="2 3">
    <name type="scientific">Granulosicoccus antarcticus IMCC3135</name>
    <dbReference type="NCBI Taxonomy" id="1192854"/>
    <lineage>
        <taxon>Bacteria</taxon>
        <taxon>Pseudomonadati</taxon>
        <taxon>Pseudomonadota</taxon>
        <taxon>Gammaproteobacteria</taxon>
        <taxon>Chromatiales</taxon>
        <taxon>Granulosicoccaceae</taxon>
        <taxon>Granulosicoccus</taxon>
    </lineage>
</organism>
<dbReference type="EMBL" id="CP018632">
    <property type="protein sequence ID" value="ASJ72286.1"/>
    <property type="molecule type" value="Genomic_DNA"/>
</dbReference>
<evidence type="ECO:0000313" key="3">
    <source>
        <dbReference type="Proteomes" id="UP000250079"/>
    </source>
</evidence>
<name>A0A2Z2NLS5_9GAMM</name>
<accession>A0A2Z2NLS5</accession>